<evidence type="ECO:0000256" key="8">
    <source>
        <dbReference type="SAM" id="SignalP"/>
    </source>
</evidence>
<evidence type="ECO:0000313" key="11">
    <source>
        <dbReference type="Proteomes" id="UP000198855"/>
    </source>
</evidence>
<keyword evidence="3" id="KW-1003">Cell membrane</keyword>
<keyword evidence="5" id="KW-0472">Membrane</keyword>
<evidence type="ECO:0000256" key="3">
    <source>
        <dbReference type="ARBA" id="ARBA00022475"/>
    </source>
</evidence>
<dbReference type="Pfam" id="PF02608">
    <property type="entry name" value="Bmp"/>
    <property type="match status" value="1"/>
</dbReference>
<keyword evidence="6" id="KW-0449">Lipoprotein</keyword>
<dbReference type="EMBL" id="FOMT01000008">
    <property type="protein sequence ID" value="SFF31789.1"/>
    <property type="molecule type" value="Genomic_DNA"/>
</dbReference>
<comment type="similarity">
    <text evidence="2">Belongs to the BMP lipoprotein family.</text>
</comment>
<proteinExistence type="inferred from homology"/>
<feature type="signal peptide" evidence="8">
    <location>
        <begin position="1"/>
        <end position="20"/>
    </location>
</feature>
<evidence type="ECO:0000256" key="6">
    <source>
        <dbReference type="ARBA" id="ARBA00023288"/>
    </source>
</evidence>
<keyword evidence="11" id="KW-1185">Reference proteome</keyword>
<evidence type="ECO:0000256" key="4">
    <source>
        <dbReference type="ARBA" id="ARBA00022729"/>
    </source>
</evidence>
<evidence type="ECO:0000256" key="7">
    <source>
        <dbReference type="SAM" id="MobiDB-lite"/>
    </source>
</evidence>
<name>A0A1I2HPP5_9BACL</name>
<dbReference type="OrthoDB" id="9784230at2"/>
<evidence type="ECO:0000256" key="2">
    <source>
        <dbReference type="ARBA" id="ARBA00008610"/>
    </source>
</evidence>
<dbReference type="GO" id="GO:0005886">
    <property type="term" value="C:plasma membrane"/>
    <property type="evidence" value="ECO:0007669"/>
    <property type="project" value="UniProtKB-SubCell"/>
</dbReference>
<dbReference type="RefSeq" id="WP_091190576.1">
    <property type="nucleotide sequence ID" value="NZ_FOMT01000008.1"/>
</dbReference>
<organism evidence="10 11">
    <name type="scientific">Paenibacillus catalpae</name>
    <dbReference type="NCBI Taxonomy" id="1045775"/>
    <lineage>
        <taxon>Bacteria</taxon>
        <taxon>Bacillati</taxon>
        <taxon>Bacillota</taxon>
        <taxon>Bacilli</taxon>
        <taxon>Bacillales</taxon>
        <taxon>Paenibacillaceae</taxon>
        <taxon>Paenibacillus</taxon>
    </lineage>
</organism>
<dbReference type="PANTHER" id="PTHR34296">
    <property type="entry name" value="TRANSCRIPTIONAL ACTIVATOR PROTEIN MED"/>
    <property type="match status" value="1"/>
</dbReference>
<evidence type="ECO:0000313" key="10">
    <source>
        <dbReference type="EMBL" id="SFF31789.1"/>
    </source>
</evidence>
<dbReference type="SUPFAM" id="SSF53822">
    <property type="entry name" value="Periplasmic binding protein-like I"/>
    <property type="match status" value="1"/>
</dbReference>
<keyword evidence="4 8" id="KW-0732">Signal</keyword>
<dbReference type="InterPro" id="IPR003760">
    <property type="entry name" value="PnrA-like"/>
</dbReference>
<dbReference type="STRING" id="1045775.SAMN05216378_5936"/>
<dbReference type="PROSITE" id="PS51257">
    <property type="entry name" value="PROKAR_LIPOPROTEIN"/>
    <property type="match status" value="1"/>
</dbReference>
<dbReference type="AlphaFoldDB" id="A0A1I2HPP5"/>
<accession>A0A1I2HPP5</accession>
<feature type="compositionally biased region" description="Polar residues" evidence="7">
    <location>
        <begin position="28"/>
        <end position="46"/>
    </location>
</feature>
<feature type="region of interest" description="Disordered" evidence="7">
    <location>
        <begin position="28"/>
        <end position="51"/>
    </location>
</feature>
<dbReference type="InterPro" id="IPR028082">
    <property type="entry name" value="Peripla_BP_I"/>
</dbReference>
<dbReference type="Proteomes" id="UP000198855">
    <property type="component" value="Unassembled WGS sequence"/>
</dbReference>
<dbReference type="Gene3D" id="3.40.50.2300">
    <property type="match status" value="2"/>
</dbReference>
<evidence type="ECO:0000256" key="1">
    <source>
        <dbReference type="ARBA" id="ARBA00004193"/>
    </source>
</evidence>
<dbReference type="PANTHER" id="PTHR34296:SF2">
    <property type="entry name" value="ABC TRANSPORTER GUANOSINE-BINDING PROTEIN NUPN"/>
    <property type="match status" value="1"/>
</dbReference>
<feature type="domain" description="ABC transporter substrate-binding protein PnrA-like" evidence="9">
    <location>
        <begin position="58"/>
        <end position="357"/>
    </location>
</feature>
<reference evidence="11" key="1">
    <citation type="submission" date="2016-10" db="EMBL/GenBank/DDBJ databases">
        <authorList>
            <person name="Varghese N."/>
            <person name="Submissions S."/>
        </authorList>
    </citation>
    <scope>NUCLEOTIDE SEQUENCE [LARGE SCALE GENOMIC DNA]</scope>
    <source>
        <strain evidence="11">CGMCC 1.10784</strain>
    </source>
</reference>
<comment type="subcellular location">
    <subcellularLocation>
        <location evidence="1">Cell membrane</location>
        <topology evidence="1">Lipid-anchor</topology>
    </subcellularLocation>
</comment>
<dbReference type="CDD" id="cd06354">
    <property type="entry name" value="PBP1_PrnA-like"/>
    <property type="match status" value="1"/>
</dbReference>
<gene>
    <name evidence="10" type="ORF">SAMN05216378_5936</name>
</gene>
<sequence length="358" mass="37656">MKKQVGLMLMIILALTVVLSACGSKSDNGANNSNTGSNEGAASPGNSEAPASKLKIGMATDVGGVNDKSFNQSAWEALKKVTADTGAETKYLESKSDADMEPNLRAFVSEKYDLTWGIGFLFSDAMTKVAKENPDSKFGLIDATPTEALPNVESVAFAENEGSYLVGVVAGLMTKTNKIGFVGGMKIPVIKKFEAGFKAGIEAVNPEAAKGLKINYVGDFSKPDLGKQAAATMYDAGVDIIFHASGASGNGVFNEAKSRKDAGKDVWVIGVDKDQSLEFGDEITLTSMMKGVEAAVYKVSKDLIDGNWKGGQVVTLGLKDNGVGLPETSTKNVPADVLAKVEEYKQKIISGEITVPTE</sequence>
<protein>
    <submittedName>
        <fullName evidence="10">Basic membrane protein A</fullName>
    </submittedName>
</protein>
<dbReference type="InterPro" id="IPR050957">
    <property type="entry name" value="BMP_lipoprotein"/>
</dbReference>
<evidence type="ECO:0000259" key="9">
    <source>
        <dbReference type="Pfam" id="PF02608"/>
    </source>
</evidence>
<evidence type="ECO:0000256" key="5">
    <source>
        <dbReference type="ARBA" id="ARBA00023136"/>
    </source>
</evidence>
<feature type="chain" id="PRO_5038814712" evidence="8">
    <location>
        <begin position="21"/>
        <end position="358"/>
    </location>
</feature>